<dbReference type="GO" id="GO:0008270">
    <property type="term" value="F:zinc ion binding"/>
    <property type="evidence" value="ECO:0007669"/>
    <property type="project" value="UniProtKB-UniRule"/>
</dbReference>
<evidence type="ECO:0000313" key="3">
    <source>
        <dbReference type="Proteomes" id="UP000289738"/>
    </source>
</evidence>
<dbReference type="EMBL" id="SDMP01000017">
    <property type="protein sequence ID" value="RYQ98481.1"/>
    <property type="molecule type" value="Genomic_DNA"/>
</dbReference>
<keyword evidence="1" id="KW-0862">Zinc</keyword>
<keyword evidence="1" id="KW-0479">Metal-binding</keyword>
<proteinExistence type="inferred from homology"/>
<dbReference type="Proteomes" id="UP000289738">
    <property type="component" value="Chromosome B07"/>
</dbReference>
<dbReference type="PANTHER" id="PTHR31669">
    <property type="entry name" value="PROTEIN FAR1-RELATED SEQUENCE 10-RELATED"/>
    <property type="match status" value="1"/>
</dbReference>
<dbReference type="GO" id="GO:0006355">
    <property type="term" value="P:regulation of DNA-templated transcription"/>
    <property type="evidence" value="ECO:0007669"/>
    <property type="project" value="UniProtKB-UniRule"/>
</dbReference>
<dbReference type="GO" id="GO:0005634">
    <property type="term" value="C:nucleus"/>
    <property type="evidence" value="ECO:0007669"/>
    <property type="project" value="UniProtKB-SubCell"/>
</dbReference>
<evidence type="ECO:0000313" key="2">
    <source>
        <dbReference type="EMBL" id="RYQ98481.1"/>
    </source>
</evidence>
<name>A0A444Y947_ARAHY</name>
<dbReference type="InterPro" id="IPR031052">
    <property type="entry name" value="FHY3/FAR1"/>
</dbReference>
<comment type="subcellular location">
    <subcellularLocation>
        <location evidence="1">Nucleus</location>
    </subcellularLocation>
</comment>
<gene>
    <name evidence="2" type="ORF">Ahy_B07g086196</name>
</gene>
<keyword evidence="3" id="KW-1185">Reference proteome</keyword>
<evidence type="ECO:0000256" key="1">
    <source>
        <dbReference type="RuleBase" id="RU367018"/>
    </source>
</evidence>
<comment type="similarity">
    <text evidence="1">Belongs to the FHY3/FAR1 family.</text>
</comment>
<comment type="caution">
    <text evidence="2">The sequence shown here is derived from an EMBL/GenBank/DDBJ whole genome shotgun (WGS) entry which is preliminary data.</text>
</comment>
<dbReference type="AlphaFoldDB" id="A0A444Y947"/>
<accession>A0A444Y947</accession>
<keyword evidence="1" id="KW-0863">Zinc-finger</keyword>
<organism evidence="2 3">
    <name type="scientific">Arachis hypogaea</name>
    <name type="common">Peanut</name>
    <dbReference type="NCBI Taxonomy" id="3818"/>
    <lineage>
        <taxon>Eukaryota</taxon>
        <taxon>Viridiplantae</taxon>
        <taxon>Streptophyta</taxon>
        <taxon>Embryophyta</taxon>
        <taxon>Tracheophyta</taxon>
        <taxon>Spermatophyta</taxon>
        <taxon>Magnoliopsida</taxon>
        <taxon>eudicotyledons</taxon>
        <taxon>Gunneridae</taxon>
        <taxon>Pentapetalae</taxon>
        <taxon>rosids</taxon>
        <taxon>fabids</taxon>
        <taxon>Fabales</taxon>
        <taxon>Fabaceae</taxon>
        <taxon>Papilionoideae</taxon>
        <taxon>50 kb inversion clade</taxon>
        <taxon>dalbergioids sensu lato</taxon>
        <taxon>Dalbergieae</taxon>
        <taxon>Pterocarpus clade</taxon>
        <taxon>Arachis</taxon>
    </lineage>
</organism>
<comment type="function">
    <text evidence="1">Putative transcription activator involved in regulating light control of development.</text>
</comment>
<keyword evidence="1" id="KW-0539">Nucleus</keyword>
<dbReference type="PANTHER" id="PTHR31669:SF283">
    <property type="entry name" value="PROTEIN FAR1-RELATED SEQUENCE"/>
    <property type="match status" value="1"/>
</dbReference>
<reference evidence="2 3" key="1">
    <citation type="submission" date="2019-01" db="EMBL/GenBank/DDBJ databases">
        <title>Sequencing of cultivated peanut Arachis hypogaea provides insights into genome evolution and oil improvement.</title>
        <authorList>
            <person name="Chen X."/>
        </authorList>
    </citation>
    <scope>NUCLEOTIDE SEQUENCE [LARGE SCALE GENOMIC DNA]</scope>
    <source>
        <strain evidence="3">cv. Fuhuasheng</strain>
        <tissue evidence="2">Leaves</tissue>
    </source>
</reference>
<sequence>MGGKALKEILTNQCASMQMAIEACMPTIIHHRHIWISIYLDHYFWAGMRNTQRSKSMHVFFNKFITRNSSLIQFVKQYDNCLESRGQRERENRML</sequence>
<protein>
    <recommendedName>
        <fullName evidence="1">Protein FAR1-RELATED SEQUENCE</fullName>
    </recommendedName>
</protein>